<dbReference type="OrthoDB" id="547680at2759"/>
<evidence type="ECO:0000256" key="3">
    <source>
        <dbReference type="ARBA" id="ARBA00011233"/>
    </source>
</evidence>
<comment type="function">
    <text evidence="1">Acts as a defensive agent. Recognizes blood group fucosylated oligosaccharides including A, B, H and Lewis B-type antigens. Does not recognize Lewis A antigen and has low affinity for monovalent haptens.</text>
</comment>
<keyword evidence="7" id="KW-1015">Disulfide bond</keyword>
<evidence type="ECO:0000256" key="1">
    <source>
        <dbReference type="ARBA" id="ARBA00002219"/>
    </source>
</evidence>
<dbReference type="GO" id="GO:0046872">
    <property type="term" value="F:metal ion binding"/>
    <property type="evidence" value="ECO:0007669"/>
    <property type="project" value="UniProtKB-KW"/>
</dbReference>
<dbReference type="GeneID" id="115819623"/>
<dbReference type="Gene3D" id="2.60.120.260">
    <property type="entry name" value="Galactose-binding domain-like"/>
    <property type="match status" value="5"/>
</dbReference>
<comment type="similarity">
    <text evidence="2">Belongs to the fucolectin family.</text>
</comment>
<feature type="domain" description="Fucolectin tachylectin-4 pentraxin-1" evidence="9">
    <location>
        <begin position="17"/>
        <end position="162"/>
    </location>
</feature>
<organism evidence="10 11">
    <name type="scientific">Chanos chanos</name>
    <name type="common">Milkfish</name>
    <name type="synonym">Mugil chanos</name>
    <dbReference type="NCBI Taxonomy" id="29144"/>
    <lineage>
        <taxon>Eukaryota</taxon>
        <taxon>Metazoa</taxon>
        <taxon>Chordata</taxon>
        <taxon>Craniata</taxon>
        <taxon>Vertebrata</taxon>
        <taxon>Euteleostomi</taxon>
        <taxon>Actinopterygii</taxon>
        <taxon>Neopterygii</taxon>
        <taxon>Teleostei</taxon>
        <taxon>Ostariophysi</taxon>
        <taxon>Gonorynchiformes</taxon>
        <taxon>Chanidae</taxon>
        <taxon>Chanos</taxon>
    </lineage>
</organism>
<keyword evidence="4" id="KW-0479">Metal-binding</keyword>
<evidence type="ECO:0000256" key="2">
    <source>
        <dbReference type="ARBA" id="ARBA00010147"/>
    </source>
</evidence>
<sequence>MKCHRRYFFSPLNLDHLVNVAMRGMPIQSTTLNSLSAAKNAIDGKHSGVLDGSCAQTESETNPWWRVDLLEVYSITSVTITNRADCCSDRINGAEIRIGNSPDNDGNSNPRCSVISSIPPGGSTTFKCHGMEGRYVSVFLRGYKQQLTLCEVEVMANPIPVDKRPTPYPEVDITIPVTENVALNKKATQSSQYNYLGNPDNAIDGKHHAKYSERSCSHTKTQTNPWWRVDLQREYPVISVTITNIEDDNPEMIDGAEIHIGNSMENNGNSNPLCAVISTFPAWETQTFYCNGMKGRYLNIFLPGCDKHLSLCEVEVNARTDSDSNNKGNHKGQVHSQCPDPTVVYENAATGGTATQSSQLDHLGNAGNAIDRNRSTVYAEGSCSHTKAEIDPWWRVDLLKVHNVTFVTITNRGDCCSSRISGAEIRVGNSLANHGNGNPLCAVIPYIPGGQIRTFQCGGMEGRYVNIFLPGREKYLSLCEVEVHASTFQPVVLSAVPETSSSPYLTWLWTPWRKSVPRRANVALMGRATQSSQLSRLTHAENAIDGRLDADYLSGSCIHTRLQSDPWWRLDLLRVHTVISVTITNREDCCAWRLDGAEILVGNSLENHGNSNPVCAVITSIPAGESITFQCHGMEGRYINIIRPGCFKFLSLCEVEVDAQPKAGTQLLDPADDEDMLLEKQCPDVKVRENVATGGIATQSSQYDHLGNASNAIDRNRNPMYHAGSCTHTNSETNPWWRLDLLEVYSITSVTITNRGDCCSERISGAEIRIGNSLKNHDNSNALCGVISEMKEGDTVTLQCGGRKGRYVSIVIPGKKKYLTLCEVEVHGIPSKN</sequence>
<evidence type="ECO:0000256" key="4">
    <source>
        <dbReference type="ARBA" id="ARBA00022723"/>
    </source>
</evidence>
<dbReference type="GO" id="GO:0010185">
    <property type="term" value="P:regulation of cellular defense response"/>
    <property type="evidence" value="ECO:0007669"/>
    <property type="project" value="UniProtKB-ARBA"/>
</dbReference>
<dbReference type="InterPro" id="IPR051941">
    <property type="entry name" value="BG_Antigen-Binding_Lectin"/>
</dbReference>
<dbReference type="RefSeq" id="XP_030638987.1">
    <property type="nucleotide sequence ID" value="XM_030783127.1"/>
</dbReference>
<feature type="domain" description="Fucolectin tachylectin-4 pentraxin-1" evidence="9">
    <location>
        <begin position="519"/>
        <end position="663"/>
    </location>
</feature>
<comment type="subunit">
    <text evidence="3">Homotrimer.</text>
</comment>
<keyword evidence="5" id="KW-0430">Lectin</keyword>
<dbReference type="GO" id="GO:0042806">
    <property type="term" value="F:fucose binding"/>
    <property type="evidence" value="ECO:0007669"/>
    <property type="project" value="UniProtKB-ARBA"/>
</dbReference>
<dbReference type="Proteomes" id="UP000504632">
    <property type="component" value="Chromosome 8"/>
</dbReference>
<dbReference type="InterPro" id="IPR008979">
    <property type="entry name" value="Galactose-bd-like_sf"/>
</dbReference>
<evidence type="ECO:0000259" key="9">
    <source>
        <dbReference type="SMART" id="SM00607"/>
    </source>
</evidence>
<accession>A0A6J2W486</accession>
<keyword evidence="10" id="KW-1185">Reference proteome</keyword>
<dbReference type="AlphaFoldDB" id="A0A6J2W486"/>
<evidence type="ECO:0000256" key="8">
    <source>
        <dbReference type="SAM" id="MobiDB-lite"/>
    </source>
</evidence>
<feature type="domain" description="Fucolectin tachylectin-4 pentraxin-1" evidence="9">
    <location>
        <begin position="688"/>
        <end position="833"/>
    </location>
</feature>
<evidence type="ECO:0000256" key="6">
    <source>
        <dbReference type="ARBA" id="ARBA00022837"/>
    </source>
</evidence>
<protein>
    <submittedName>
        <fullName evidence="11">Uncharacterized protein LOC115819623</fullName>
    </submittedName>
</protein>
<keyword evidence="6" id="KW-0106">Calcium</keyword>
<dbReference type="InParanoid" id="A0A6J2W486"/>
<feature type="domain" description="Fucolectin tachylectin-4 pentraxin-1" evidence="9">
    <location>
        <begin position="345"/>
        <end position="492"/>
    </location>
</feature>
<evidence type="ECO:0000313" key="10">
    <source>
        <dbReference type="Proteomes" id="UP000504632"/>
    </source>
</evidence>
<evidence type="ECO:0000256" key="7">
    <source>
        <dbReference type="ARBA" id="ARBA00023157"/>
    </source>
</evidence>
<name>A0A6J2W486_CHACN</name>
<evidence type="ECO:0000256" key="5">
    <source>
        <dbReference type="ARBA" id="ARBA00022734"/>
    </source>
</evidence>
<dbReference type="Pfam" id="PF22633">
    <property type="entry name" value="F5_F8_type_C_2"/>
    <property type="match status" value="5"/>
</dbReference>
<feature type="region of interest" description="Disordered" evidence="8">
    <location>
        <begin position="320"/>
        <end position="339"/>
    </location>
</feature>
<dbReference type="SUPFAM" id="SSF49785">
    <property type="entry name" value="Galactose-binding domain-like"/>
    <property type="match status" value="5"/>
</dbReference>
<dbReference type="GO" id="GO:0001868">
    <property type="term" value="P:regulation of complement activation, lectin pathway"/>
    <property type="evidence" value="ECO:0007669"/>
    <property type="project" value="UniProtKB-ARBA"/>
</dbReference>
<evidence type="ECO:0000313" key="11">
    <source>
        <dbReference type="RefSeq" id="XP_030638987.1"/>
    </source>
</evidence>
<gene>
    <name evidence="11" type="primary">LOC115819623</name>
</gene>
<dbReference type="PANTHER" id="PTHR45713">
    <property type="entry name" value="FTP DOMAIN-CONTAINING PROTEIN"/>
    <property type="match status" value="1"/>
</dbReference>
<dbReference type="InterPro" id="IPR006585">
    <property type="entry name" value="FTP1"/>
</dbReference>
<proteinExistence type="inferred from homology"/>
<dbReference type="PANTHER" id="PTHR45713:SF6">
    <property type="entry name" value="F5_8 TYPE C DOMAIN-CONTAINING PROTEIN"/>
    <property type="match status" value="1"/>
</dbReference>
<reference evidence="11" key="1">
    <citation type="submission" date="2025-08" db="UniProtKB">
        <authorList>
            <consortium name="RefSeq"/>
        </authorList>
    </citation>
    <scope>IDENTIFICATION</scope>
</reference>
<feature type="domain" description="Fucolectin tachylectin-4 pentraxin-1" evidence="9">
    <location>
        <begin position="178"/>
        <end position="323"/>
    </location>
</feature>
<dbReference type="SMART" id="SM00607">
    <property type="entry name" value="FTP"/>
    <property type="match status" value="5"/>
</dbReference>